<dbReference type="RefSeq" id="XP_042867409.1">
    <property type="nucleotide sequence ID" value="XM_043011475.1"/>
</dbReference>
<evidence type="ECO:0000256" key="1">
    <source>
        <dbReference type="SAM" id="SignalP"/>
    </source>
</evidence>
<feature type="chain" id="PRO_5007492464" evidence="1">
    <location>
        <begin position="23"/>
        <end position="104"/>
    </location>
</feature>
<dbReference type="AlphaFoldDB" id="A0A142AS60"/>
<sequence>MKTFSQAFIFVQLVAILHTSQGSSFSPAAPLPPGTKHPCLPLSCPPCPDEECPTCEILPPCELCPEIHIGCDCPFHHSCLCDQPACPPCDFPFGSLINKGGYRG</sequence>
<organism evidence="2">
    <name type="scientific">Penaeus japonicus</name>
    <name type="common">Kuruma prawn</name>
    <name type="synonym">Marsupenaeus japonicus</name>
    <dbReference type="NCBI Taxonomy" id="27405"/>
    <lineage>
        <taxon>Eukaryota</taxon>
        <taxon>Metazoa</taxon>
        <taxon>Ecdysozoa</taxon>
        <taxon>Arthropoda</taxon>
        <taxon>Crustacea</taxon>
        <taxon>Multicrustacea</taxon>
        <taxon>Malacostraca</taxon>
        <taxon>Eumalacostraca</taxon>
        <taxon>Eucarida</taxon>
        <taxon>Decapoda</taxon>
        <taxon>Dendrobranchiata</taxon>
        <taxon>Penaeoidea</taxon>
        <taxon>Penaeidae</taxon>
        <taxon>Penaeus</taxon>
    </lineage>
</organism>
<dbReference type="EMBL" id="KR063277">
    <property type="protein sequence ID" value="AMO44058.1"/>
    <property type="molecule type" value="mRNA"/>
</dbReference>
<keyword evidence="1" id="KW-0732">Signal</keyword>
<evidence type="ECO:0000313" key="2">
    <source>
        <dbReference type="EMBL" id="AMO44058.1"/>
    </source>
</evidence>
<reference evidence="2" key="2">
    <citation type="submission" date="2015-04" db="EMBL/GenBank/DDBJ databases">
        <authorList>
            <person name="Syromyatnikov M.Y."/>
            <person name="Popov V.N."/>
        </authorList>
    </citation>
    <scope>NUCLEOTIDE SEQUENCE</scope>
</reference>
<proteinExistence type="evidence at transcript level"/>
<dbReference type="KEGG" id="pja:122250142"/>
<dbReference type="OrthoDB" id="10384753at2759"/>
<dbReference type="GeneID" id="122250142"/>
<protein>
    <submittedName>
        <fullName evidence="2">Stylicin protein</fullName>
    </submittedName>
</protein>
<name>A0A142AS60_PENJP</name>
<accession>A0A142AS60</accession>
<reference evidence="2" key="1">
    <citation type="journal article" date="2015" name="Fish Shellfish Immunol.">
        <title>Identification and expression analysis of a novel stylicin antimicrobial peptide from Kuruma shrimp (Marsupenaeus japonicus).</title>
        <authorList>
            <person name="Liu H.T."/>
            <person name="Wang J."/>
            <person name="Mao Y."/>
            <person name="Liu M."/>
            <person name="Niu S.F."/>
            <person name="Qiao Y."/>
            <person name="Su Y.Q."/>
            <person name="Wang C.Z."/>
            <person name="Zheng Z.P."/>
        </authorList>
    </citation>
    <scope>NUCLEOTIDE SEQUENCE</scope>
</reference>
<feature type="signal peptide" evidence="1">
    <location>
        <begin position="1"/>
        <end position="22"/>
    </location>
</feature>